<gene>
    <name evidence="4" type="ORF">J2S45_000338</name>
</gene>
<evidence type="ECO:0000256" key="2">
    <source>
        <dbReference type="ARBA" id="ARBA00022801"/>
    </source>
</evidence>
<comment type="cofactor">
    <cofactor evidence="1">
        <name>Mg(2+)</name>
        <dbReference type="ChEBI" id="CHEBI:18420"/>
    </cofactor>
</comment>
<dbReference type="RefSeq" id="WP_270975120.1">
    <property type="nucleotide sequence ID" value="NZ_CP133407.1"/>
</dbReference>
<dbReference type="Proteomes" id="UP001230145">
    <property type="component" value="Unassembled WGS sequence"/>
</dbReference>
<dbReference type="InterPro" id="IPR000086">
    <property type="entry name" value="NUDIX_hydrolase_dom"/>
</dbReference>
<evidence type="ECO:0000259" key="3">
    <source>
        <dbReference type="PROSITE" id="PS51462"/>
    </source>
</evidence>
<dbReference type="PANTHER" id="PTHR43046:SF16">
    <property type="entry name" value="ADP-RIBOSE PYROPHOSPHATASE YJHB-RELATED"/>
    <property type="match status" value="1"/>
</dbReference>
<keyword evidence="2" id="KW-0378">Hydrolase</keyword>
<proteinExistence type="predicted"/>
<protein>
    <submittedName>
        <fullName evidence="4">ADP-ribose pyrophosphatase YjhB (NUDIX family)</fullName>
    </submittedName>
</protein>
<dbReference type="PANTHER" id="PTHR43046">
    <property type="entry name" value="GDP-MANNOSE MANNOSYL HYDROLASE"/>
    <property type="match status" value="1"/>
</dbReference>
<dbReference type="Gene3D" id="3.90.79.10">
    <property type="entry name" value="Nucleoside Triphosphate Pyrophosphohydrolase"/>
    <property type="match status" value="1"/>
</dbReference>
<dbReference type="Gene3D" id="6.10.250.1120">
    <property type="match status" value="1"/>
</dbReference>
<dbReference type="PROSITE" id="PS51462">
    <property type="entry name" value="NUDIX"/>
    <property type="match status" value="1"/>
</dbReference>
<organism evidence="4 5">
    <name type="scientific">Trueperella abortisuis</name>
    <dbReference type="NCBI Taxonomy" id="445930"/>
    <lineage>
        <taxon>Bacteria</taxon>
        <taxon>Bacillati</taxon>
        <taxon>Actinomycetota</taxon>
        <taxon>Actinomycetes</taxon>
        <taxon>Actinomycetales</taxon>
        <taxon>Actinomycetaceae</taxon>
        <taxon>Trueperella</taxon>
    </lineage>
</organism>
<name>A0ABT9PGZ0_9ACTO</name>
<reference evidence="4 5" key="1">
    <citation type="submission" date="2023-07" db="EMBL/GenBank/DDBJ databases">
        <title>Sequencing the genomes of 1000 actinobacteria strains.</title>
        <authorList>
            <person name="Klenk H.-P."/>
        </authorList>
    </citation>
    <scope>NUCLEOTIDE SEQUENCE [LARGE SCALE GENOMIC DNA]</scope>
    <source>
        <strain evidence="4 5">DSM 19515</strain>
    </source>
</reference>
<dbReference type="EMBL" id="JAUSQL010000001">
    <property type="protein sequence ID" value="MDP9831659.1"/>
    <property type="molecule type" value="Genomic_DNA"/>
</dbReference>
<keyword evidence="5" id="KW-1185">Reference proteome</keyword>
<evidence type="ECO:0000256" key="1">
    <source>
        <dbReference type="ARBA" id="ARBA00001946"/>
    </source>
</evidence>
<dbReference type="Pfam" id="PF00293">
    <property type="entry name" value="NUDIX"/>
    <property type="match status" value="1"/>
</dbReference>
<dbReference type="InterPro" id="IPR059176">
    <property type="entry name" value="UDP-X_N"/>
</dbReference>
<comment type="caution">
    <text evidence="4">The sequence shown here is derived from an EMBL/GenBank/DDBJ whole genome shotgun (WGS) entry which is preliminary data.</text>
</comment>
<feature type="domain" description="Nudix hydrolase" evidence="3">
    <location>
        <begin position="67"/>
        <end position="197"/>
    </location>
</feature>
<accession>A0ABT9PGZ0</accession>
<dbReference type="CDD" id="cd18889">
    <property type="entry name" value="NUDIX_ADPRase"/>
    <property type="match status" value="1"/>
</dbReference>
<dbReference type="SUPFAM" id="SSF55811">
    <property type="entry name" value="Nudix"/>
    <property type="match status" value="1"/>
</dbReference>
<evidence type="ECO:0000313" key="5">
    <source>
        <dbReference type="Proteomes" id="UP001230145"/>
    </source>
</evidence>
<evidence type="ECO:0000313" key="4">
    <source>
        <dbReference type="EMBL" id="MDP9831659.1"/>
    </source>
</evidence>
<sequence>MDDKWLSWATEIQAIAQAGLTYGQDAFDRERYLRLRQIAAQIIAEHTDLPVEKVVNLFCNEEGYQTPKLDTRAVIIRDQATAGDQAILLVRENDGRWAMPGGWADIGLTLRQNVEKETREEAGLDVVATRVLAIHNHATHNRPPLPWSIWKIFVACQVRGGEFVENVETTASGYFTLDELPPLAEGKTTREQIELCLALAADDTRPVEFD</sequence>
<dbReference type="InterPro" id="IPR015797">
    <property type="entry name" value="NUDIX_hydrolase-like_dom_sf"/>
</dbReference>
<dbReference type="Pfam" id="PF12535">
    <property type="entry name" value="Nudix_N"/>
    <property type="match status" value="1"/>
</dbReference>